<dbReference type="EMBL" id="VICG01000005">
    <property type="protein sequence ID" value="KAA8571695.1"/>
    <property type="molecule type" value="Genomic_DNA"/>
</dbReference>
<proteinExistence type="predicted"/>
<organism evidence="1 2">
    <name type="scientific">Monilinia fructicola</name>
    <name type="common">Brown rot fungus</name>
    <name type="synonym">Ciboria fructicola</name>
    <dbReference type="NCBI Taxonomy" id="38448"/>
    <lineage>
        <taxon>Eukaryota</taxon>
        <taxon>Fungi</taxon>
        <taxon>Dikarya</taxon>
        <taxon>Ascomycota</taxon>
        <taxon>Pezizomycotina</taxon>
        <taxon>Leotiomycetes</taxon>
        <taxon>Helotiales</taxon>
        <taxon>Sclerotiniaceae</taxon>
        <taxon>Monilinia</taxon>
    </lineage>
</organism>
<keyword evidence="2" id="KW-1185">Reference proteome</keyword>
<evidence type="ECO:0000313" key="2">
    <source>
        <dbReference type="Proteomes" id="UP000322873"/>
    </source>
</evidence>
<dbReference type="Proteomes" id="UP000322873">
    <property type="component" value="Unassembled WGS sequence"/>
</dbReference>
<reference evidence="1 2" key="1">
    <citation type="submission" date="2019-06" db="EMBL/GenBank/DDBJ databases">
        <title>Genome Sequence of the Brown Rot Fungal Pathogen Monilinia fructicola.</title>
        <authorList>
            <person name="De Miccolis Angelini R.M."/>
            <person name="Landi L."/>
            <person name="Abate D."/>
            <person name="Pollastro S."/>
            <person name="Romanazzi G."/>
            <person name="Faretra F."/>
        </authorList>
    </citation>
    <scope>NUCLEOTIDE SEQUENCE [LARGE SCALE GENOMIC DNA]</scope>
    <source>
        <strain evidence="1 2">Mfrc123</strain>
    </source>
</reference>
<dbReference type="AlphaFoldDB" id="A0A5M9JY83"/>
<name>A0A5M9JY83_MONFR</name>
<evidence type="ECO:0000313" key="1">
    <source>
        <dbReference type="EMBL" id="KAA8571695.1"/>
    </source>
</evidence>
<sequence length="73" mass="7746">MTRRNLMPYSPHQDPSLLLGLDIFINTATLRTVCVGTGSLGSSSIKAPWISSSKTGSVSICSNLVLKSLRPAV</sequence>
<protein>
    <submittedName>
        <fullName evidence="1">Uncharacterized protein</fullName>
    </submittedName>
</protein>
<gene>
    <name evidence="1" type="ORF">EYC84_001678</name>
</gene>
<accession>A0A5M9JY83</accession>
<comment type="caution">
    <text evidence="1">The sequence shown here is derived from an EMBL/GenBank/DDBJ whole genome shotgun (WGS) entry which is preliminary data.</text>
</comment>